<evidence type="ECO:0000313" key="1">
    <source>
        <dbReference type="EMBL" id="KAL3663428.1"/>
    </source>
</evidence>
<dbReference type="Proteomes" id="UP001632037">
    <property type="component" value="Unassembled WGS sequence"/>
</dbReference>
<accession>A0ABD3F9K0</accession>
<protein>
    <submittedName>
        <fullName evidence="1">Uncharacterized protein</fullName>
    </submittedName>
</protein>
<comment type="caution">
    <text evidence="1">The sequence shown here is derived from an EMBL/GenBank/DDBJ whole genome shotgun (WGS) entry which is preliminary data.</text>
</comment>
<organism evidence="1 2">
    <name type="scientific">Phytophthora oleae</name>
    <dbReference type="NCBI Taxonomy" id="2107226"/>
    <lineage>
        <taxon>Eukaryota</taxon>
        <taxon>Sar</taxon>
        <taxon>Stramenopiles</taxon>
        <taxon>Oomycota</taxon>
        <taxon>Peronosporomycetes</taxon>
        <taxon>Peronosporales</taxon>
        <taxon>Peronosporaceae</taxon>
        <taxon>Phytophthora</taxon>
    </lineage>
</organism>
<evidence type="ECO:0000313" key="2">
    <source>
        <dbReference type="Proteomes" id="UP001632037"/>
    </source>
</evidence>
<gene>
    <name evidence="1" type="ORF">V7S43_011833</name>
</gene>
<dbReference type="EMBL" id="JBIMZQ010000028">
    <property type="protein sequence ID" value="KAL3663428.1"/>
    <property type="molecule type" value="Genomic_DNA"/>
</dbReference>
<sequence>MSPEFSCLLVYHGISWPLKWKNLPVSAIVAFSITAAIPPTLSSVRMLPSPPVRSLHVSRVHDYVRSMAKLEIIMFIGALDAP</sequence>
<name>A0ABD3F9K0_9STRA</name>
<dbReference type="AlphaFoldDB" id="A0ABD3F9K0"/>
<reference evidence="1 2" key="1">
    <citation type="submission" date="2024-09" db="EMBL/GenBank/DDBJ databases">
        <title>Genome sequencing and assembly of Phytophthora oleae, isolate VK10A, causative agent of rot of olive drupes.</title>
        <authorList>
            <person name="Conti Taguali S."/>
            <person name="Riolo M."/>
            <person name="La Spada F."/>
            <person name="Cacciola S.O."/>
            <person name="Dionisio G."/>
        </authorList>
    </citation>
    <scope>NUCLEOTIDE SEQUENCE [LARGE SCALE GENOMIC DNA]</scope>
    <source>
        <strain evidence="1 2">VK10A</strain>
    </source>
</reference>
<keyword evidence="2" id="KW-1185">Reference proteome</keyword>
<proteinExistence type="predicted"/>